<evidence type="ECO:0000259" key="2">
    <source>
        <dbReference type="Pfam" id="PF13472"/>
    </source>
</evidence>
<organism evidence="3 4">
    <name type="scientific">Granulicella aggregans</name>
    <dbReference type="NCBI Taxonomy" id="474949"/>
    <lineage>
        <taxon>Bacteria</taxon>
        <taxon>Pseudomonadati</taxon>
        <taxon>Acidobacteriota</taxon>
        <taxon>Terriglobia</taxon>
        <taxon>Terriglobales</taxon>
        <taxon>Acidobacteriaceae</taxon>
        <taxon>Granulicella</taxon>
    </lineage>
</organism>
<dbReference type="Pfam" id="PF13472">
    <property type="entry name" value="Lipase_GDSL_2"/>
    <property type="match status" value="1"/>
</dbReference>
<keyword evidence="4" id="KW-1185">Reference proteome</keyword>
<dbReference type="AlphaFoldDB" id="A0A7W8E3F1"/>
<dbReference type="InterPro" id="IPR051532">
    <property type="entry name" value="Ester_Hydrolysis_Enzymes"/>
</dbReference>
<sequence>MHIVCKIAAGVGLGLMVGHLFAQVPASSPDWPQLAHYQADNAALAAPEPGEQRVVFYGDSITNAWGLVANTFAFFRGKPYVNRGIGGQTTPQMLVRFEQDVVHLHPAVVVILAGTNDIAGNTGPSTPAMIEDNFRAMTAIARQNGIKVVLASITPAFSYPWKPGIEPVATIREVNGWLSDFCAVQKFVYLDYYSALVDEKGAMKPGLSKDGVHPTAAGYAIMAPLAEAAIAKALAK</sequence>
<evidence type="ECO:0000313" key="3">
    <source>
        <dbReference type="EMBL" id="MBB5057139.1"/>
    </source>
</evidence>
<comment type="caution">
    <text evidence="3">The sequence shown here is derived from an EMBL/GenBank/DDBJ whole genome shotgun (WGS) entry which is preliminary data.</text>
</comment>
<name>A0A7W8E3F1_9BACT</name>
<feature type="chain" id="PRO_5030920032" evidence="1">
    <location>
        <begin position="23"/>
        <end position="236"/>
    </location>
</feature>
<dbReference type="Gene3D" id="3.40.50.1110">
    <property type="entry name" value="SGNH hydrolase"/>
    <property type="match status" value="1"/>
</dbReference>
<dbReference type="EMBL" id="JACHIP010000002">
    <property type="protein sequence ID" value="MBB5057139.1"/>
    <property type="molecule type" value="Genomic_DNA"/>
</dbReference>
<dbReference type="RefSeq" id="WP_184215657.1">
    <property type="nucleotide sequence ID" value="NZ_JACHIP010000002.1"/>
</dbReference>
<feature type="domain" description="SGNH hydrolase-type esterase" evidence="2">
    <location>
        <begin position="56"/>
        <end position="221"/>
    </location>
</feature>
<reference evidence="3 4" key="1">
    <citation type="submission" date="2020-08" db="EMBL/GenBank/DDBJ databases">
        <title>Genomic Encyclopedia of Type Strains, Phase IV (KMG-V): Genome sequencing to study the core and pangenomes of soil and plant-associated prokaryotes.</title>
        <authorList>
            <person name="Whitman W."/>
        </authorList>
    </citation>
    <scope>NUCLEOTIDE SEQUENCE [LARGE SCALE GENOMIC DNA]</scope>
    <source>
        <strain evidence="3 4">M8UP14</strain>
    </source>
</reference>
<dbReference type="GO" id="GO:0004622">
    <property type="term" value="F:phosphatidylcholine lysophospholipase activity"/>
    <property type="evidence" value="ECO:0007669"/>
    <property type="project" value="TreeGrafter"/>
</dbReference>
<proteinExistence type="predicted"/>
<evidence type="ECO:0000313" key="4">
    <source>
        <dbReference type="Proteomes" id="UP000540989"/>
    </source>
</evidence>
<dbReference type="CDD" id="cd04501">
    <property type="entry name" value="SGNH_hydrolase_like_4"/>
    <property type="match status" value="1"/>
</dbReference>
<feature type="signal peptide" evidence="1">
    <location>
        <begin position="1"/>
        <end position="22"/>
    </location>
</feature>
<keyword evidence="1" id="KW-0732">Signal</keyword>
<evidence type="ECO:0000256" key="1">
    <source>
        <dbReference type="SAM" id="SignalP"/>
    </source>
</evidence>
<dbReference type="InterPro" id="IPR036514">
    <property type="entry name" value="SGNH_hydro_sf"/>
</dbReference>
<dbReference type="PANTHER" id="PTHR30383:SF5">
    <property type="entry name" value="SGNH HYDROLASE-TYPE ESTERASE DOMAIN-CONTAINING PROTEIN"/>
    <property type="match status" value="1"/>
</dbReference>
<dbReference type="SUPFAM" id="SSF52266">
    <property type="entry name" value="SGNH hydrolase"/>
    <property type="match status" value="1"/>
</dbReference>
<dbReference type="PANTHER" id="PTHR30383">
    <property type="entry name" value="THIOESTERASE 1/PROTEASE 1/LYSOPHOSPHOLIPASE L1"/>
    <property type="match status" value="1"/>
</dbReference>
<protein>
    <submittedName>
        <fullName evidence="3">Lysophospholipase L1-like esterase</fullName>
    </submittedName>
</protein>
<accession>A0A7W8E3F1</accession>
<dbReference type="InterPro" id="IPR013830">
    <property type="entry name" value="SGNH_hydro"/>
</dbReference>
<gene>
    <name evidence="3" type="ORF">HDF16_001824</name>
</gene>
<dbReference type="Proteomes" id="UP000540989">
    <property type="component" value="Unassembled WGS sequence"/>
</dbReference>